<dbReference type="SMART" id="SM00324">
    <property type="entry name" value="RhoGAP"/>
    <property type="match status" value="1"/>
</dbReference>
<gene>
    <name evidence="5" type="ORF">OXX778_LOCUS5821</name>
</gene>
<feature type="compositionally biased region" description="Low complexity" evidence="3">
    <location>
        <begin position="778"/>
        <end position="791"/>
    </location>
</feature>
<comment type="caution">
    <text evidence="5">The sequence shown here is derived from an EMBL/GenBank/DDBJ whole genome shotgun (WGS) entry which is preliminary data.</text>
</comment>
<dbReference type="PANTHER" id="PTHR12635:SF7">
    <property type="entry name" value="RHO GTPASE ACTIVATING PROTEIN 6-RELATED"/>
    <property type="match status" value="1"/>
</dbReference>
<feature type="region of interest" description="Disordered" evidence="3">
    <location>
        <begin position="480"/>
        <end position="517"/>
    </location>
</feature>
<feature type="coiled-coil region" evidence="2">
    <location>
        <begin position="105"/>
        <end position="132"/>
    </location>
</feature>
<dbReference type="PROSITE" id="PS50238">
    <property type="entry name" value="RHOGAP"/>
    <property type="match status" value="1"/>
</dbReference>
<dbReference type="EMBL" id="CAJNOC010000655">
    <property type="protein sequence ID" value="CAF0788043.1"/>
    <property type="molecule type" value="Genomic_DNA"/>
</dbReference>
<feature type="compositionally biased region" description="Low complexity" evidence="3">
    <location>
        <begin position="346"/>
        <end position="368"/>
    </location>
</feature>
<feature type="compositionally biased region" description="Polar residues" evidence="3">
    <location>
        <begin position="1065"/>
        <end position="1082"/>
    </location>
</feature>
<dbReference type="GO" id="GO:0005096">
    <property type="term" value="F:GTPase activator activity"/>
    <property type="evidence" value="ECO:0007669"/>
    <property type="project" value="UniProtKB-KW"/>
</dbReference>
<reference evidence="5" key="1">
    <citation type="submission" date="2021-02" db="EMBL/GenBank/DDBJ databases">
        <authorList>
            <person name="Nowell W R."/>
        </authorList>
    </citation>
    <scope>NUCLEOTIDE SEQUENCE</scope>
    <source>
        <strain evidence="5">Ploen Becks lab</strain>
    </source>
</reference>
<keyword evidence="6" id="KW-1185">Reference proteome</keyword>
<accession>A0A813RYT5</accession>
<dbReference type="InterPro" id="IPR000198">
    <property type="entry name" value="RhoGAP_dom"/>
</dbReference>
<feature type="region of interest" description="Disordered" evidence="3">
    <location>
        <begin position="143"/>
        <end position="185"/>
    </location>
</feature>
<sequence length="1290" mass="145134">MSSNVNNNNNNELDNNIDDAIYYAKLINFGKKSNQFYQQQQQLNNKSINKKMNIYEDITDLTNSDLVVNSTNQQQQQQQPQRSLKTKRLALNQQQNNKQNQMIINQIYKDNLNNILNKQQQQQQQLKANNNEQLLFKLIKTNSSTSTSPCSTSTSSTSSTSSTTSSKITKKSTTTNSSLSNSQSSTLLVKKKPYTQPDLNTYLQYSLITTQIPKQHKSSDESNDEDCPTQTIQKNFDLLVLKPSNTNNSNKLAQNSNLHDSTLLTPLHHNTAPKTLNKKISIDSISSPTPVPFDSFNYFNKLNKNSNSPAEQNQQQVNSVKSASTSYLLSKISSLANLTLPKNRPSITPTSTTANSSSSSSSSAQQSPIMNQQGLMNNLANKTTKFFNRKLSQQTLELSTTPLSSNSYLILSSSSVNSIDQETQSPSLTMDYLDENNLDDVCCDEEVNCLIGQQNLDYNDCASSSKIGYKTVQRIKNLKSASSSSSSTKSSISSSTNHVNVTTTTATTSSRRPFKKRSQSIHANLDNKIWFYNPAEECWYMTGPLSSLSKSDTAKQQLASSSSSSYSSSNSFLDNLDSNHVKKIKLNDIQIKYLTLIELKYLKQICFNKSQKYFEQSYAQQRDSTNSQQSKTFCIPKDESMKTIKTKNIQSMTTRSRSVDFKFFEDIKENYFFKKSQKENAELVFGQTLYKCILNDLKKSSSTSRMNSSKPKQSLPLSVNKKWKSNNSNLIIASKFDLNILNGINPNPNPKQNMDSFYSKRNSVLFEALDLKNTNFNKVIPNNNNPPNNQKTSEPTQNSVQFNTNNQNLSIRSEGLVPNIVKSCCKHISEHGIDVVGIFRIDSSKKRIKELKEMYDSGKDVVLGESFNTNDAACLLKEYLRSLPEPLLTRDLYSSFLATNKITDRNLRLEIVRNLICLLPVPNRDTLEVLLKLLDKIRSYAEPINENDKIIGGNKMDAFNLAMVFGPNLLKKHKLSQISLNSKANDMTNDKYNIIDDIDSVISVTKYLIENQDLIFSIDSALHNELIQTINNITPSEVELIMNRKIVSSIGVSILDPNPSGLLSENNSELANTYSSSNNAPQKPSPSEESSTSGSYCSSTNELDKLIQSNSLNSLSHNNFSENVDFIDNGTSTRNRTSRTKLHKISNNLAYQNETICFVNSPSHSPRPVINKPKRISEPYKYGENLNDNFYQNKPVMQNQGSLLLMIQSNQGNNQRPKLRQTDSILKENKSERLIMSKSIRSLSNLNLENNPELNSDTQTHRINLNSSKLCSKFFDKSKFNTIGEQETLV</sequence>
<feature type="compositionally biased region" description="Low complexity" evidence="3">
    <location>
        <begin position="1085"/>
        <end position="1099"/>
    </location>
</feature>
<evidence type="ECO:0000256" key="2">
    <source>
        <dbReference type="SAM" id="Coils"/>
    </source>
</evidence>
<feature type="compositionally biased region" description="Low complexity" evidence="3">
    <location>
        <begin position="480"/>
        <end position="510"/>
    </location>
</feature>
<dbReference type="Gene3D" id="1.10.555.10">
    <property type="entry name" value="Rho GTPase activation protein"/>
    <property type="match status" value="1"/>
</dbReference>
<keyword evidence="2" id="KW-0175">Coiled coil</keyword>
<dbReference type="SUPFAM" id="SSF48350">
    <property type="entry name" value="GTPase activation domain, GAP"/>
    <property type="match status" value="1"/>
</dbReference>
<dbReference type="Pfam" id="PF00620">
    <property type="entry name" value="RhoGAP"/>
    <property type="match status" value="1"/>
</dbReference>
<proteinExistence type="predicted"/>
<feature type="domain" description="Rho-GAP" evidence="4">
    <location>
        <begin position="804"/>
        <end position="1016"/>
    </location>
</feature>
<dbReference type="InterPro" id="IPR008936">
    <property type="entry name" value="Rho_GTPase_activation_prot"/>
</dbReference>
<dbReference type="OrthoDB" id="10024839at2759"/>
<evidence type="ECO:0000256" key="1">
    <source>
        <dbReference type="ARBA" id="ARBA00022468"/>
    </source>
</evidence>
<feature type="compositionally biased region" description="Polar residues" evidence="3">
    <location>
        <begin position="792"/>
        <end position="801"/>
    </location>
</feature>
<name>A0A813RYT5_9BILA</name>
<dbReference type="PANTHER" id="PTHR12635">
    <property type="entry name" value="RHO-GTPASE-ACTIVATING PROTEIN 6 FAMILY MEMBER"/>
    <property type="match status" value="1"/>
</dbReference>
<evidence type="ECO:0000259" key="4">
    <source>
        <dbReference type="PROSITE" id="PS50238"/>
    </source>
</evidence>
<feature type="region of interest" description="Disordered" evidence="3">
    <location>
        <begin position="778"/>
        <end position="801"/>
    </location>
</feature>
<evidence type="ECO:0000313" key="5">
    <source>
        <dbReference type="EMBL" id="CAF0788043.1"/>
    </source>
</evidence>
<keyword evidence="1" id="KW-0343">GTPase activation</keyword>
<feature type="region of interest" description="Disordered" evidence="3">
    <location>
        <begin position="341"/>
        <end position="368"/>
    </location>
</feature>
<evidence type="ECO:0000313" key="6">
    <source>
        <dbReference type="Proteomes" id="UP000663879"/>
    </source>
</evidence>
<dbReference type="InterPro" id="IPR037863">
    <property type="entry name" value="RHOGAP6/36"/>
</dbReference>
<protein>
    <recommendedName>
        <fullName evidence="4">Rho-GAP domain-containing protein</fullName>
    </recommendedName>
</protein>
<evidence type="ECO:0000256" key="3">
    <source>
        <dbReference type="SAM" id="MobiDB-lite"/>
    </source>
</evidence>
<organism evidence="5 6">
    <name type="scientific">Brachionus calyciflorus</name>
    <dbReference type="NCBI Taxonomy" id="104777"/>
    <lineage>
        <taxon>Eukaryota</taxon>
        <taxon>Metazoa</taxon>
        <taxon>Spiralia</taxon>
        <taxon>Gnathifera</taxon>
        <taxon>Rotifera</taxon>
        <taxon>Eurotatoria</taxon>
        <taxon>Monogononta</taxon>
        <taxon>Pseudotrocha</taxon>
        <taxon>Ploima</taxon>
        <taxon>Brachionidae</taxon>
        <taxon>Brachionus</taxon>
    </lineage>
</organism>
<feature type="region of interest" description="Disordered" evidence="3">
    <location>
        <begin position="1065"/>
        <end position="1099"/>
    </location>
</feature>
<dbReference type="GO" id="GO:0007165">
    <property type="term" value="P:signal transduction"/>
    <property type="evidence" value="ECO:0007669"/>
    <property type="project" value="InterPro"/>
</dbReference>
<dbReference type="Proteomes" id="UP000663879">
    <property type="component" value="Unassembled WGS sequence"/>
</dbReference>